<accession>A0A8T2KEY7</accession>
<feature type="coiled-coil region" evidence="10">
    <location>
        <begin position="1052"/>
        <end position="1086"/>
    </location>
</feature>
<sequence length="2647" mass="304572">MTEGDAVKVCVRLRPLIQREQGDNVNFYWKAEGSTISQIDGTKSFSFDRVFNSLETTGQVYKEIAAPIVRSALQGYNGTIFAYGQTSSGKTYTMTGTPNSLGIIPEAIQEVFKIIQEIPNREFLLRVSYMEIYNETVKDLLCDDRKKKPLEIREDINRNVYVADLTEELVMVPEHVLKWIKKGEENRHYGETKMNNHSSRSHTIFRMIVESRDRNDSANSENCDGAVMVSHLNLVDLAGSERASQTGAEGVRLKEGCNINRSLFILGQVIKRLSDGQAGGFINYRDSKLTRILQNSLGGNAKTVIICTVTPVSFDETLSTLQFASTAKHVRNTPHVNEVLDDEALLRRYRKEILDLKKQVEDLQTSSEVKVQAMAKEEHSQLLSEIKLLQKEREERIWHLTNIVVASSLESQQDQKVKRKRRVTWAPGKLHNHLHSVSAFDIPSKLTANISKRAKFSDLTSFAEIDDSFCTEFSDFDDPSSMIDNNGIENEWNSANKVTLREKTSLHQSMIDFEGQMSERVHFHDSSKESQIKCLSTECGAVECNKAFFEKEIARLQQQLQTKEVEKNEIVKGLEYKIEELDQQLQDKANKIATEPKEYCNSECQTDVKNDALQKDMSGDSGCKASSRELQDNSIDEKSIGHAECIEQRKMLELKVLDLEGFIENLKQRLNQIGQTNSYEQDFRESMQLCEVIMDEKGSALKELAILRDKYDCVLLENESLKHSLKEKNETNEFEMQEKETQQEYEAQLIHEIGSLKKLVENAELYNQNLEGELQSKVKLLTEQEMQLEELRKNADSLQKKVRNYDLSVSMGDSERLCEEVFQLKQSLCDAEAVTLDAQKECAFLRSENQELKNKMVDTSNCYKEKEKDASLFEKQLETEKANYKKMQADLQKELQSAFNEINYLNGLLSGKVPKDLLSRVELEKKIADFSKQLDKALEEKNDLQKEVTCLSEYKSLPNEVEYLKNQISKNSEELLSLKHEGEQSAAIISKQEVTLQEQSEKILTLTEEVTHTQSKLQQAETQYFDLKPIYDELYGKYTSTAEEMTQKQCETEALSTEIEQLKGAMESMEGKLTSTQDELRDALNESERFLHEREDLLNAVQTWCFTNAPSEQPTSLRIEAETSHSLPLENCQQLIALIKDRCTVHMCLEAERDNLKEQVRSLSSLVESLQNEAFEQSKIVKEKEEFEEMQKNLVSEMKQLQERFQDSQSSLEKMQMENLDVASKLQILQEEINMVVAERTKLQMDLQDLEAERDGLRQDLSENIELSIEIQDELRTTQEELKQQKQLVDDLRRQLAECILPPIKHEDTAVQEKVLLLEKKLHENETTYQLLTAERDELETTCKGLAAELELFQGKPQTGKGENSEEAQELCTPKKEKYENELSSVQENLKTENLKLTEQVEMYIQKVNELREELNLLTARECLKEGDTNVEQLQEKILAAAQEKNELLEMLGTLKAERDEMKLSLQKNIEMNSEELAEEKANKQQIQNCLAESHKKIEEQEGLLKSISENLHDTRLKYDKTIATLELVTMEKDRLAATLDSLKMTTETQKEEFHCSIAQIKQDCEKYAVQLEEERDSKLQLQCEVEEGLKKIQELESQLKDDTNYVKAVENLDAVTREREFLLLKLESLSVQLEAITNELETYKKHSDNQDQLEKTLECPTQPVNTMLTSENSPVTLEKETNTEYVEPLEEKILLLNEELHQKAYEREKLLKEKVELEEVREKLTYEVDNLKKMLANLESLQHEKKMTEDELLTLKKQMQAVSQENDGLKKAHEHLTVEMDQLKRELKENAETILYFKDEIQQKTEEKQYIANLNKELEQSQQRLKCEIEQLMITLKDKESALEDLKESEQKVIHLHKEMKAVVQEMDKLENTQRAVNADRDQLQEALRESVEMSSYLKEELSSCKTELLSIKQEKEDLNNNLSEQNKELENLSNQISPLQQQLDQLHQEVKNEKLKNYELCEKVGDLEKEIYVLRLMQNEPQQEEDEIAKRMDLLKSENEEIKVLMVKISEVYSDHHNLINGLSCELQKQNEEQKVLMSKIKESLPSTLPRSFDSLQIEQLKLNSQLGSILNKLKVVYRTAAVKEEHYSLINGYEMDLTAEQKRHDELQIQIQCLEQHGKKWSDSASDEMKFCEIEFLNQLLFKKANLIQSVNEDFSEVQAVLSSVSSALQEEIEHKRGFLLSLAEIELNSVNKISEKVQQENKRISGTIQLLTKKLKAAVQSKLKREMTAYLNQFEFNLQEKKEQNKELLRRIEHLTPNANIIEEENARLLKKLKAVQDESKTMQSRIQMMESELNLAKTEARKSEQKLAMLQNKFLASTTESELQEMKAKLAETQNILQTSLKEIQTLQERVAKGAAPYREEIDNLKTKVVKIEMEKIKLSKASDQEIASLKSCLDDKEEYLRKLKEELRRAQADSDTTVCVAKDYPKTTSFPLTCGGGSGIVQSTAILVLQSEKAALERELSHYKKKYSHISRNMSSQEEDSKKTKRNLSDSQSSHAEASCSVSPQKTEMYRKSNISPRRTEMPRLYEGSPRKSGVVKKRTLSPIKTVIDKKHAVSPSRSDISRHLMSPGKTGLNKHLKSPYSTYDPLHSVLTSPCKRQNVQENLGSPQSKFFGSKSKSLPYCPSQFFDNSKLGAFSGNLSM</sequence>
<evidence type="ECO:0000256" key="3">
    <source>
        <dbReference type="ARBA" id="ARBA00022840"/>
    </source>
</evidence>
<dbReference type="InterPro" id="IPR019821">
    <property type="entry name" value="Kinesin_motor_CS"/>
</dbReference>
<comment type="similarity">
    <text evidence="9">Belongs to the TRAFAC class myosin-kinesin ATPase superfamily. Kinesin family.</text>
</comment>
<dbReference type="GO" id="GO:0043515">
    <property type="term" value="F:kinetochore binding"/>
    <property type="evidence" value="ECO:0007669"/>
    <property type="project" value="UniProtKB-ARBA"/>
</dbReference>
<dbReference type="SMART" id="SM00129">
    <property type="entry name" value="KISc"/>
    <property type="match status" value="1"/>
</dbReference>
<dbReference type="GO" id="GO:0000779">
    <property type="term" value="C:condensed chromosome, centromeric region"/>
    <property type="evidence" value="ECO:0007669"/>
    <property type="project" value="UniProtKB-ARBA"/>
</dbReference>
<evidence type="ECO:0000256" key="5">
    <source>
        <dbReference type="ARBA" id="ARBA00023175"/>
    </source>
</evidence>
<dbReference type="GO" id="GO:0007018">
    <property type="term" value="P:microtubule-based movement"/>
    <property type="evidence" value="ECO:0007669"/>
    <property type="project" value="InterPro"/>
</dbReference>
<evidence type="ECO:0000313" key="14">
    <source>
        <dbReference type="Proteomes" id="UP000812440"/>
    </source>
</evidence>
<feature type="compositionally biased region" description="Polar residues" evidence="11">
    <location>
        <begin position="2495"/>
        <end position="2512"/>
    </location>
</feature>
<evidence type="ECO:0000256" key="11">
    <source>
        <dbReference type="SAM" id="MobiDB-lite"/>
    </source>
</evidence>
<feature type="coiled-coil region" evidence="10">
    <location>
        <begin position="1376"/>
        <end position="1483"/>
    </location>
</feature>
<feature type="coiled-coil region" evidence="10">
    <location>
        <begin position="1558"/>
        <end position="1647"/>
    </location>
</feature>
<dbReference type="InterPro" id="IPR027417">
    <property type="entry name" value="P-loop_NTPase"/>
</dbReference>
<dbReference type="InterPro" id="IPR001752">
    <property type="entry name" value="Kinesin_motor_dom"/>
</dbReference>
<dbReference type="GO" id="GO:0000278">
    <property type="term" value="P:mitotic cell cycle"/>
    <property type="evidence" value="ECO:0007669"/>
    <property type="project" value="TreeGrafter"/>
</dbReference>
<reference evidence="13" key="1">
    <citation type="thesis" date="2020" institute="ProQuest LLC" country="789 East Eisenhower Parkway, Ann Arbor, MI, USA">
        <title>Comparative Genomics and Chromosome Evolution.</title>
        <authorList>
            <person name="Mudd A.B."/>
        </authorList>
    </citation>
    <scope>NUCLEOTIDE SEQUENCE</scope>
    <source>
        <strain evidence="13">Female2</strain>
        <tissue evidence="13">Blood</tissue>
    </source>
</reference>
<dbReference type="InterPro" id="IPR036961">
    <property type="entry name" value="Kinesin_motor_dom_sf"/>
</dbReference>
<feature type="domain" description="Kinesin motor" evidence="12">
    <location>
        <begin position="6"/>
        <end position="330"/>
    </location>
</feature>
<dbReference type="Pfam" id="PF00225">
    <property type="entry name" value="Kinesin"/>
    <property type="match status" value="1"/>
</dbReference>
<feature type="binding site" evidence="9">
    <location>
        <begin position="84"/>
        <end position="91"/>
    </location>
    <ligand>
        <name>ATP</name>
        <dbReference type="ChEBI" id="CHEBI:30616"/>
    </ligand>
</feature>
<feature type="coiled-coil region" evidence="10">
    <location>
        <begin position="346"/>
        <end position="392"/>
    </location>
</feature>
<dbReference type="InterPro" id="IPR027640">
    <property type="entry name" value="Kinesin-like_fam"/>
</dbReference>
<feature type="coiled-coil region" evidence="10">
    <location>
        <begin position="835"/>
        <end position="954"/>
    </location>
</feature>
<keyword evidence="14" id="KW-1185">Reference proteome</keyword>
<evidence type="ECO:0000256" key="6">
    <source>
        <dbReference type="ARBA" id="ARBA00023212"/>
    </source>
</evidence>
<comment type="subcellular location">
    <subcellularLocation>
        <location evidence="1">Cytoplasm</location>
        <location evidence="1">Cytoskeleton</location>
    </subcellularLocation>
</comment>
<gene>
    <name evidence="13" type="ORF">GDO86_000690</name>
</gene>
<feature type="coiled-coil region" evidence="10">
    <location>
        <begin position="1708"/>
        <end position="1958"/>
    </location>
</feature>
<dbReference type="GO" id="GO:0005524">
    <property type="term" value="F:ATP binding"/>
    <property type="evidence" value="ECO:0007669"/>
    <property type="project" value="UniProtKB-UniRule"/>
</dbReference>
<feature type="region of interest" description="Disordered" evidence="11">
    <location>
        <begin position="2557"/>
        <end position="2582"/>
    </location>
</feature>
<feature type="coiled-coil region" evidence="10">
    <location>
        <begin position="1146"/>
        <end position="1295"/>
    </location>
</feature>
<evidence type="ECO:0000259" key="12">
    <source>
        <dbReference type="PROSITE" id="PS50067"/>
    </source>
</evidence>
<keyword evidence="6" id="KW-0963">Cytoplasm</keyword>
<dbReference type="PROSITE" id="PS00411">
    <property type="entry name" value="KINESIN_MOTOR_1"/>
    <property type="match status" value="1"/>
</dbReference>
<organism evidence="13 14">
    <name type="scientific">Hymenochirus boettgeri</name>
    <name type="common">Congo dwarf clawed frog</name>
    <dbReference type="NCBI Taxonomy" id="247094"/>
    <lineage>
        <taxon>Eukaryota</taxon>
        <taxon>Metazoa</taxon>
        <taxon>Chordata</taxon>
        <taxon>Craniata</taxon>
        <taxon>Vertebrata</taxon>
        <taxon>Euteleostomi</taxon>
        <taxon>Amphibia</taxon>
        <taxon>Batrachia</taxon>
        <taxon>Anura</taxon>
        <taxon>Pipoidea</taxon>
        <taxon>Pipidae</taxon>
        <taxon>Pipinae</taxon>
        <taxon>Hymenochirus</taxon>
    </lineage>
</organism>
<feature type="coiled-coil region" evidence="10">
    <location>
        <begin position="1322"/>
        <end position="1349"/>
    </location>
</feature>
<dbReference type="Gene3D" id="3.40.850.10">
    <property type="entry name" value="Kinesin motor domain"/>
    <property type="match status" value="1"/>
</dbReference>
<evidence type="ECO:0000313" key="13">
    <source>
        <dbReference type="EMBL" id="KAG8454140.1"/>
    </source>
</evidence>
<evidence type="ECO:0000256" key="8">
    <source>
        <dbReference type="ARBA" id="ARBA00081766"/>
    </source>
</evidence>
<feature type="coiled-coil region" evidence="10">
    <location>
        <begin position="989"/>
        <end position="1023"/>
    </location>
</feature>
<dbReference type="GO" id="GO:0005874">
    <property type="term" value="C:microtubule"/>
    <property type="evidence" value="ECO:0007669"/>
    <property type="project" value="TreeGrafter"/>
</dbReference>
<dbReference type="PANTHER" id="PTHR47968">
    <property type="entry name" value="CENTROMERE PROTEIN E"/>
    <property type="match status" value="1"/>
</dbReference>
<dbReference type="CDD" id="cd01374">
    <property type="entry name" value="KISc_CENP_E"/>
    <property type="match status" value="1"/>
</dbReference>
<evidence type="ECO:0000256" key="7">
    <source>
        <dbReference type="ARBA" id="ARBA00070169"/>
    </source>
</evidence>
<evidence type="ECO:0000256" key="4">
    <source>
        <dbReference type="ARBA" id="ARBA00023054"/>
    </source>
</evidence>
<feature type="non-terminal residue" evidence="13">
    <location>
        <position position="2647"/>
    </location>
</feature>
<dbReference type="FunFam" id="3.40.850.10:FF:000026">
    <property type="entry name" value="Centromere-associated protein E"/>
    <property type="match status" value="1"/>
</dbReference>
<dbReference type="GO" id="GO:0030071">
    <property type="term" value="P:regulation of mitotic metaphase/anaphase transition"/>
    <property type="evidence" value="ECO:0007669"/>
    <property type="project" value="UniProtKB-ARBA"/>
</dbReference>
<feature type="coiled-coil region" evidence="10">
    <location>
        <begin position="2093"/>
        <end position="2120"/>
    </location>
</feature>
<keyword evidence="5 9" id="KW-0505">Motor protein</keyword>
<keyword evidence="6" id="KW-0206">Cytoskeleton</keyword>
<keyword evidence="2 9" id="KW-0547">Nucleotide-binding</keyword>
<dbReference type="GO" id="GO:0007051">
    <property type="term" value="P:spindle organization"/>
    <property type="evidence" value="ECO:0007669"/>
    <property type="project" value="UniProtKB-ARBA"/>
</dbReference>
<proteinExistence type="inferred from homology"/>
<dbReference type="PRINTS" id="PR00380">
    <property type="entry name" value="KINESINHEAVY"/>
</dbReference>
<feature type="coiled-coil region" evidence="10">
    <location>
        <begin position="539"/>
        <end position="591"/>
    </location>
</feature>
<evidence type="ECO:0000256" key="9">
    <source>
        <dbReference type="PROSITE-ProRule" id="PRU00283"/>
    </source>
</evidence>
<dbReference type="SUPFAM" id="SSF52540">
    <property type="entry name" value="P-loop containing nucleoside triphosphate hydrolases"/>
    <property type="match status" value="1"/>
</dbReference>
<dbReference type="GO" id="GO:0008017">
    <property type="term" value="F:microtubule binding"/>
    <property type="evidence" value="ECO:0007669"/>
    <property type="project" value="InterPro"/>
</dbReference>
<dbReference type="OrthoDB" id="21525at2759"/>
<dbReference type="PROSITE" id="PS50067">
    <property type="entry name" value="KINESIN_MOTOR_2"/>
    <property type="match status" value="1"/>
</dbReference>
<dbReference type="GO" id="GO:0008608">
    <property type="term" value="P:attachment of spindle microtubules to kinetochore"/>
    <property type="evidence" value="ECO:0007669"/>
    <property type="project" value="UniProtKB-ARBA"/>
</dbReference>
<dbReference type="EMBL" id="JAACNH010000001">
    <property type="protein sequence ID" value="KAG8454140.1"/>
    <property type="molecule type" value="Genomic_DNA"/>
</dbReference>
<name>A0A8T2KEY7_9PIPI</name>
<feature type="region of interest" description="Disordered" evidence="11">
    <location>
        <begin position="2473"/>
        <end position="2544"/>
    </location>
</feature>
<dbReference type="GO" id="GO:0003777">
    <property type="term" value="F:microtubule motor activity"/>
    <property type="evidence" value="ECO:0007669"/>
    <property type="project" value="InterPro"/>
</dbReference>
<dbReference type="Proteomes" id="UP000812440">
    <property type="component" value="Chromosome 1"/>
</dbReference>
<dbReference type="PANTHER" id="PTHR47968:SF75">
    <property type="entry name" value="CENTROMERE-ASSOCIATED PROTEIN E"/>
    <property type="match status" value="1"/>
</dbReference>
<protein>
    <recommendedName>
        <fullName evidence="7">Centromere-associated protein E</fullName>
    </recommendedName>
    <alternativeName>
        <fullName evidence="8">Centromere protein E</fullName>
    </alternativeName>
</protein>
<feature type="coiled-coil region" evidence="10">
    <location>
        <begin position="2235"/>
        <end position="2419"/>
    </location>
</feature>
<dbReference type="GO" id="GO:0140694">
    <property type="term" value="P:membraneless organelle assembly"/>
    <property type="evidence" value="ECO:0007669"/>
    <property type="project" value="UniProtKB-ARBA"/>
</dbReference>
<keyword evidence="4 10" id="KW-0175">Coiled coil</keyword>
<evidence type="ECO:0000256" key="10">
    <source>
        <dbReference type="SAM" id="Coils"/>
    </source>
</evidence>
<feature type="coiled-coil region" evidence="10">
    <location>
        <begin position="753"/>
        <end position="808"/>
    </location>
</feature>
<dbReference type="GO" id="GO:0000280">
    <property type="term" value="P:nuclear division"/>
    <property type="evidence" value="ECO:0007669"/>
    <property type="project" value="UniProtKB-ARBA"/>
</dbReference>
<evidence type="ECO:0000256" key="2">
    <source>
        <dbReference type="ARBA" id="ARBA00022741"/>
    </source>
</evidence>
<keyword evidence="3 9" id="KW-0067">ATP-binding</keyword>
<comment type="caution">
    <text evidence="13">The sequence shown here is derived from an EMBL/GenBank/DDBJ whole genome shotgun (WGS) entry which is preliminary data.</text>
</comment>
<evidence type="ECO:0000256" key="1">
    <source>
        <dbReference type="ARBA" id="ARBA00004245"/>
    </source>
</evidence>